<protein>
    <recommendedName>
        <fullName evidence="3">3-oxoacyl-ACP synthase</fullName>
    </recommendedName>
</protein>
<name>A0A059ZZ85_ACICK</name>
<evidence type="ECO:0008006" key="3">
    <source>
        <dbReference type="Google" id="ProtNLM"/>
    </source>
</evidence>
<dbReference type="AlphaFoldDB" id="A0A059ZZ85"/>
<gene>
    <name evidence="1" type="ORF">Acaty_2p0011</name>
</gene>
<dbReference type="InterPro" id="IPR025528">
    <property type="entry name" value="BrnA_antitoxin"/>
</dbReference>
<organism evidence="1 2">
    <name type="scientific">Acidithiobacillus caldus (strain ATCC 51756 / DSM 8584 / KU)</name>
    <dbReference type="NCBI Taxonomy" id="637389"/>
    <lineage>
        <taxon>Bacteria</taxon>
        <taxon>Pseudomonadati</taxon>
        <taxon>Pseudomonadota</taxon>
        <taxon>Acidithiobacillia</taxon>
        <taxon>Acidithiobacillales</taxon>
        <taxon>Acidithiobacillaceae</taxon>
        <taxon>Acidithiobacillus</taxon>
    </lineage>
</organism>
<reference evidence="1 2" key="1">
    <citation type="journal article" date="2009" name="J. Bacteriol.">
        <title>Draft genome sequence of the extremely acidophilic bacterium Acidithiobacillus caldus ATCC 51756 reveals metabolic versatility in the genus Acidithiobacillus.</title>
        <authorList>
            <person name="Valdes J."/>
            <person name="Quatrini R."/>
            <person name="Hallberg K."/>
            <person name="Dopson M."/>
            <person name="Valenzuela P.D."/>
            <person name="Holmes D.S."/>
        </authorList>
    </citation>
    <scope>NUCLEOTIDE SEQUENCE [LARGE SCALE GENOMIC DNA]</scope>
    <source>
        <strain evidence="2">ATCC 51756 / DSM 8584 / KU</strain>
        <plasmid evidence="1 2">pACA1.2</plasmid>
    </source>
</reference>
<evidence type="ECO:0000313" key="2">
    <source>
        <dbReference type="Proteomes" id="UP000005522"/>
    </source>
</evidence>
<dbReference type="HOGENOM" id="CLU_140900_1_2_6"/>
<dbReference type="SMR" id="A0A059ZZ85"/>
<dbReference type="Proteomes" id="UP000005522">
    <property type="component" value="Plasmid pACA1.2"/>
</dbReference>
<geneLocation type="plasmid" evidence="1 2">
    <name>pACA1.2</name>
</geneLocation>
<accession>A0A059ZZ85</accession>
<evidence type="ECO:0000313" key="1">
    <source>
        <dbReference type="EMBL" id="AIA56825.1"/>
    </source>
</evidence>
<dbReference type="EMBL" id="CP005989">
    <property type="protein sequence ID" value="AIA56825.1"/>
    <property type="molecule type" value="Genomic_DNA"/>
</dbReference>
<keyword evidence="1" id="KW-0614">Plasmid</keyword>
<sequence>MKVRYTVGDTKVHDVDSGRVIASQTDLERVDALDDSQINYDDIPDLGPEFWAQAQVIDHGRKKPITIRVDQDVLDWFKSRGGRYQVLMNRVLRQYMEITQKRSSGN</sequence>
<dbReference type="Pfam" id="PF14384">
    <property type="entry name" value="BrnA_antitoxin"/>
    <property type="match status" value="1"/>
</dbReference>
<proteinExistence type="predicted"/>
<dbReference type="RefSeq" id="WP_051620914.1">
    <property type="nucleotide sequence ID" value="NZ_CP005989.1"/>
</dbReference>
<dbReference type="KEGG" id="acz:Acaty_2p0011"/>